<protein>
    <submittedName>
        <fullName evidence="1">Uncharacterized protein</fullName>
    </submittedName>
</protein>
<comment type="caution">
    <text evidence="1">The sequence shown here is derived from an EMBL/GenBank/DDBJ whole genome shotgun (WGS) entry which is preliminary data.</text>
</comment>
<sequence>MYHVQKGQYLEEFLSFFHRSCFNPIRVSARHSSNQQAIQSPPRPCTLASDSDAPTLPHITLSPMTLTSSSEIVSHSSNTSGTSLDLMQSPPAIGLVPSLPSASNSVLTTGISSSLLCTSASEMEKKFVFGTGSQTMAPNTSVVFKTSSSSNGILGPPSQRRSPSLLEHRLRAKAFWNNAGIREPLHGAGLNLTGDDFSSVRQSVQREFWLGYGYLEDFLKDAEKFRLVSMARVWG</sequence>
<keyword evidence="2" id="KW-1185">Reference proteome</keyword>
<dbReference type="EMBL" id="CAAALY010002045">
    <property type="protein sequence ID" value="VEL07591.1"/>
    <property type="molecule type" value="Genomic_DNA"/>
</dbReference>
<name>A0A448WBE1_9PLAT</name>
<reference evidence="1" key="1">
    <citation type="submission" date="2018-11" db="EMBL/GenBank/DDBJ databases">
        <authorList>
            <consortium name="Pathogen Informatics"/>
        </authorList>
    </citation>
    <scope>NUCLEOTIDE SEQUENCE</scope>
</reference>
<proteinExistence type="predicted"/>
<dbReference type="AlphaFoldDB" id="A0A448WBE1"/>
<dbReference type="Proteomes" id="UP000784294">
    <property type="component" value="Unassembled WGS sequence"/>
</dbReference>
<gene>
    <name evidence="1" type="ORF">PXEA_LOCUS1031</name>
</gene>
<evidence type="ECO:0000313" key="2">
    <source>
        <dbReference type="Proteomes" id="UP000784294"/>
    </source>
</evidence>
<organism evidence="1 2">
    <name type="scientific">Protopolystoma xenopodis</name>
    <dbReference type="NCBI Taxonomy" id="117903"/>
    <lineage>
        <taxon>Eukaryota</taxon>
        <taxon>Metazoa</taxon>
        <taxon>Spiralia</taxon>
        <taxon>Lophotrochozoa</taxon>
        <taxon>Platyhelminthes</taxon>
        <taxon>Monogenea</taxon>
        <taxon>Polyopisthocotylea</taxon>
        <taxon>Polystomatidea</taxon>
        <taxon>Polystomatidae</taxon>
        <taxon>Protopolystoma</taxon>
    </lineage>
</organism>
<evidence type="ECO:0000313" key="1">
    <source>
        <dbReference type="EMBL" id="VEL07591.1"/>
    </source>
</evidence>
<accession>A0A448WBE1</accession>